<dbReference type="PROSITE" id="PS00018">
    <property type="entry name" value="EF_HAND_1"/>
    <property type="match status" value="1"/>
</dbReference>
<dbReference type="PANTHER" id="PTHR43048">
    <property type="entry name" value="METHYLMALONYL-COA EPIMERASE"/>
    <property type="match status" value="1"/>
</dbReference>
<dbReference type="PROSITE" id="PS00934">
    <property type="entry name" value="GLYOXALASE_I_1"/>
    <property type="match status" value="1"/>
</dbReference>
<accession>A0A1X1USC2</accession>
<evidence type="ECO:0000259" key="2">
    <source>
        <dbReference type="PROSITE" id="PS51819"/>
    </source>
</evidence>
<dbReference type="Proteomes" id="UP000194000">
    <property type="component" value="Unassembled WGS sequence"/>
</dbReference>
<dbReference type="InterPro" id="IPR004360">
    <property type="entry name" value="Glyas_Fos-R_dOase_dom"/>
</dbReference>
<dbReference type="GO" id="GO:0004493">
    <property type="term" value="F:methylmalonyl-CoA epimerase activity"/>
    <property type="evidence" value="ECO:0007669"/>
    <property type="project" value="TreeGrafter"/>
</dbReference>
<dbReference type="InterPro" id="IPR018146">
    <property type="entry name" value="Glyoxalase_1_CS"/>
</dbReference>
<dbReference type="InterPro" id="IPR029068">
    <property type="entry name" value="Glyas_Bleomycin-R_OHBP_Dase"/>
</dbReference>
<protein>
    <submittedName>
        <fullName evidence="3">Lactoylglutathione lyase-like lyase</fullName>
    </submittedName>
</protein>
<feature type="domain" description="VOC" evidence="2">
    <location>
        <begin position="4"/>
        <end position="147"/>
    </location>
</feature>
<keyword evidence="1" id="KW-0479">Metal-binding</keyword>
<dbReference type="RefSeq" id="WP_085197738.1">
    <property type="nucleotide sequence ID" value="NZ_JACKVI010000014.1"/>
</dbReference>
<dbReference type="GO" id="GO:0046872">
    <property type="term" value="F:metal ion binding"/>
    <property type="evidence" value="ECO:0007669"/>
    <property type="project" value="UniProtKB-KW"/>
</dbReference>
<dbReference type="AlphaFoldDB" id="A0A1X1USC2"/>
<dbReference type="Pfam" id="PF00903">
    <property type="entry name" value="Glyoxalase"/>
    <property type="match status" value="1"/>
</dbReference>
<dbReference type="InterPro" id="IPR018247">
    <property type="entry name" value="EF_Hand_1_Ca_BS"/>
</dbReference>
<dbReference type="Gene3D" id="3.10.180.10">
    <property type="entry name" value="2,3-Dihydroxybiphenyl 1,2-Dioxygenase, domain 1"/>
    <property type="match status" value="1"/>
</dbReference>
<dbReference type="PANTHER" id="PTHR43048:SF3">
    <property type="entry name" value="METHYLMALONYL-COA EPIMERASE, MITOCHONDRIAL"/>
    <property type="match status" value="1"/>
</dbReference>
<dbReference type="EMBL" id="LQOW01000024">
    <property type="protein sequence ID" value="ORV59742.1"/>
    <property type="molecule type" value="Genomic_DNA"/>
</dbReference>
<reference evidence="3 4" key="1">
    <citation type="submission" date="2016-01" db="EMBL/GenBank/DDBJ databases">
        <title>The new phylogeny of the genus Mycobacterium.</title>
        <authorList>
            <person name="Tarcisio F."/>
            <person name="Conor M."/>
            <person name="Antonella G."/>
            <person name="Elisabetta G."/>
            <person name="Giulia F.S."/>
            <person name="Sara T."/>
            <person name="Anna F."/>
            <person name="Clotilde B."/>
            <person name="Roberto B."/>
            <person name="Veronica D.S."/>
            <person name="Fabio R."/>
            <person name="Monica P."/>
            <person name="Olivier J."/>
            <person name="Enrico T."/>
            <person name="Nicola S."/>
        </authorList>
    </citation>
    <scope>NUCLEOTIDE SEQUENCE [LARGE SCALE GENOMIC DNA]</scope>
    <source>
        <strain evidence="3 4">DSM 45731</strain>
    </source>
</reference>
<dbReference type="SUPFAM" id="SSF54593">
    <property type="entry name" value="Glyoxalase/Bleomycin resistance protein/Dihydroxybiphenyl dioxygenase"/>
    <property type="match status" value="1"/>
</dbReference>
<evidence type="ECO:0000313" key="3">
    <source>
        <dbReference type="EMBL" id="ORV59742.1"/>
    </source>
</evidence>
<organism evidence="3 4">
    <name type="scientific">Mycobacterium fragae</name>
    <dbReference type="NCBI Taxonomy" id="1260918"/>
    <lineage>
        <taxon>Bacteria</taxon>
        <taxon>Bacillati</taxon>
        <taxon>Actinomycetota</taxon>
        <taxon>Actinomycetes</taxon>
        <taxon>Mycobacteriales</taxon>
        <taxon>Mycobacteriaceae</taxon>
        <taxon>Mycobacterium</taxon>
    </lineage>
</organism>
<dbReference type="OrthoDB" id="2613830at2"/>
<dbReference type="STRING" id="1260918.AWC06_16660"/>
<dbReference type="GO" id="GO:0046491">
    <property type="term" value="P:L-methylmalonyl-CoA metabolic process"/>
    <property type="evidence" value="ECO:0007669"/>
    <property type="project" value="TreeGrafter"/>
</dbReference>
<name>A0A1X1USC2_9MYCO</name>
<keyword evidence="4" id="KW-1185">Reference proteome</keyword>
<evidence type="ECO:0000313" key="4">
    <source>
        <dbReference type="Proteomes" id="UP000194000"/>
    </source>
</evidence>
<keyword evidence="3" id="KW-0456">Lyase</keyword>
<gene>
    <name evidence="3" type="ORF">AWC06_16660</name>
</gene>
<comment type="caution">
    <text evidence="3">The sequence shown here is derived from an EMBL/GenBank/DDBJ whole genome shotgun (WGS) entry which is preliminary data.</text>
</comment>
<dbReference type="InterPro" id="IPR051785">
    <property type="entry name" value="MMCE/EMCE_epimerase"/>
</dbReference>
<dbReference type="InterPro" id="IPR037523">
    <property type="entry name" value="VOC_core"/>
</dbReference>
<dbReference type="PROSITE" id="PS51819">
    <property type="entry name" value="VOC"/>
    <property type="match status" value="1"/>
</dbReference>
<sequence>MITGLAHTGVCVPDCEAAVAFYRDVLGMRVLSPPYVMAGDAIRDDMGELVSDPTMKAAIVGFDDDGDRVLEVIEYLGVAGGEARSAAPISDHGLSHVGLICEDLDATRAHLEANGVRFLVSGIADVARVRTTWFVDPWGVVFILVEKSRPERPYFAQFG</sequence>
<proteinExistence type="predicted"/>
<dbReference type="GO" id="GO:0004462">
    <property type="term" value="F:lactoylglutathione lyase activity"/>
    <property type="evidence" value="ECO:0007669"/>
    <property type="project" value="InterPro"/>
</dbReference>
<evidence type="ECO:0000256" key="1">
    <source>
        <dbReference type="ARBA" id="ARBA00022723"/>
    </source>
</evidence>